<comment type="caution">
    <text evidence="3">The sequence shown here is derived from an EMBL/GenBank/DDBJ whole genome shotgun (WGS) entry which is preliminary data.</text>
</comment>
<evidence type="ECO:0000256" key="1">
    <source>
        <dbReference type="SAM" id="MobiDB-lite"/>
    </source>
</evidence>
<name>A0AA37SVE5_9BACT</name>
<feature type="compositionally biased region" description="Polar residues" evidence="1">
    <location>
        <begin position="45"/>
        <end position="56"/>
    </location>
</feature>
<dbReference type="Pfam" id="PF13699">
    <property type="entry name" value="eCIS_core"/>
    <property type="match status" value="1"/>
</dbReference>
<keyword evidence="4" id="KW-1185">Reference proteome</keyword>
<gene>
    <name evidence="3" type="ORF">GCM10007940_41070</name>
</gene>
<dbReference type="RefSeq" id="WP_235291812.1">
    <property type="nucleotide sequence ID" value="NZ_BSOH01000027.1"/>
</dbReference>
<evidence type="ECO:0000313" key="4">
    <source>
        <dbReference type="Proteomes" id="UP001156666"/>
    </source>
</evidence>
<feature type="compositionally biased region" description="Polar residues" evidence="1">
    <location>
        <begin position="1"/>
        <end position="26"/>
    </location>
</feature>
<accession>A0AA37SVE5</accession>
<proteinExistence type="predicted"/>
<dbReference type="InterPro" id="IPR025295">
    <property type="entry name" value="eCIS_core_dom"/>
</dbReference>
<feature type="region of interest" description="Disordered" evidence="1">
    <location>
        <begin position="1"/>
        <end position="63"/>
    </location>
</feature>
<feature type="region of interest" description="Disordered" evidence="1">
    <location>
        <begin position="290"/>
        <end position="312"/>
    </location>
</feature>
<organism evidence="3 4">
    <name type="scientific">Portibacter lacus</name>
    <dbReference type="NCBI Taxonomy" id="1099794"/>
    <lineage>
        <taxon>Bacteria</taxon>
        <taxon>Pseudomonadati</taxon>
        <taxon>Bacteroidota</taxon>
        <taxon>Saprospiria</taxon>
        <taxon>Saprospirales</taxon>
        <taxon>Haliscomenobacteraceae</taxon>
        <taxon>Portibacter</taxon>
    </lineage>
</organism>
<reference evidence="3" key="1">
    <citation type="journal article" date="2014" name="Int. J. Syst. Evol. Microbiol.">
        <title>Complete genome sequence of Corynebacterium casei LMG S-19264T (=DSM 44701T), isolated from a smear-ripened cheese.</title>
        <authorList>
            <consortium name="US DOE Joint Genome Institute (JGI-PGF)"/>
            <person name="Walter F."/>
            <person name="Albersmeier A."/>
            <person name="Kalinowski J."/>
            <person name="Ruckert C."/>
        </authorList>
    </citation>
    <scope>NUCLEOTIDE SEQUENCE</scope>
    <source>
        <strain evidence="3">NBRC 108769</strain>
    </source>
</reference>
<protein>
    <recommendedName>
        <fullName evidence="2">eCIS core domain-containing protein</fullName>
    </recommendedName>
</protein>
<evidence type="ECO:0000313" key="3">
    <source>
        <dbReference type="EMBL" id="GLR19491.1"/>
    </source>
</evidence>
<evidence type="ECO:0000259" key="2">
    <source>
        <dbReference type="Pfam" id="PF13699"/>
    </source>
</evidence>
<sequence length="1083" mass="120797">MKKNSENINSHSFANANFSDFNQQATLAPPPFQLKETREKEQSPDENTTSSKSQAAASGEDNPALKKILASDFSISTAPTSQLKKLNAQAYTQGNQVYMPENADTSSSKTQFLMAHEISHAIQNQGGAPKPTQFKNGRPINDDSGVEKEADHNATALTRQLKTDDFSQIYKAKFSNASTQTDLPIQRKPDRFEPTADEKKRVKDFKITGVHRPDYAEQRDKFIADLKAEILRNINSSRSAILFELANLDKNMEGIQRSAATASKSKNVVTNLLNTTVGEHQSKGTRMNVRHGVSFNPNQKPEIPMTAKTGKHQDEWSRVNATYKIHDEILNKKSTENPVLFGAIKSHLGSLEKLASPRTAKQEASKILNLIIEACDETKKNLKGNNLKLTDFKPVIQKLKQTKWKANTDIVDGYISIESAKDTLWNYGKFGTNLILSLGAAFTSGGTSLILGASALAMDVKDAKGSIDKYYALKAASQSPSEESNKIVNNEDVQMAKVDMIFAVGGTIVGVTGDGTEIFKQAKTMALNAKIARNASHVPIYKLTNRKDMIHAIKASGGWKNLAKKTDKYERIQSYLMDFRDKEFDLITEQVEKWGGRVSRTGSTVKITSDLDASVLGDKSTAIREKVYKWMQSRYGLTTKKEAEAFFDMGLFGESKLKYAYKSLSKKSLKTVKNNQQYLENGMVLNRLLKEAKDSGNVQEVARYQKLLKDGGMEEYAFKKLNEKEIKILNNEIDDFYKKLNAASDEVEKVRCVTEIQKRLTLVDISDPASYHTGAGVFAVNAGRKQNKTEDFLWATQKQKKGIALTTDEKNSVLMGHFSAYGEYIIKFAKNPNDPDVIRSLGKYGDRICDAFLDLSNKGKNAKKFNELKEYFNEIKAAGDTLREGGEIKNMDHLQNLLKNTTEELNQKLEVKLPEILNTNLKSISKKSKNGLPEAVDAAKLNGQMQNYLRFKTMYSTFKTSASITTNKAGTEVVKSSTKKIIEKNATENSISDNTDETTSTSKSSKKIKTITPSLGGTPSYDAAFIKDKKQKRNEKINWVTHSGIPSSYKSVKGKSYTIYPGDRYALNKDRKLIKLVRKKKNK</sequence>
<dbReference type="Proteomes" id="UP001156666">
    <property type="component" value="Unassembled WGS sequence"/>
</dbReference>
<reference evidence="3" key="2">
    <citation type="submission" date="2023-01" db="EMBL/GenBank/DDBJ databases">
        <title>Draft genome sequence of Portibacter lacus strain NBRC 108769.</title>
        <authorList>
            <person name="Sun Q."/>
            <person name="Mori K."/>
        </authorList>
    </citation>
    <scope>NUCLEOTIDE SEQUENCE</scope>
    <source>
        <strain evidence="3">NBRC 108769</strain>
    </source>
</reference>
<dbReference type="EMBL" id="BSOH01000027">
    <property type="protein sequence ID" value="GLR19491.1"/>
    <property type="molecule type" value="Genomic_DNA"/>
</dbReference>
<feature type="domain" description="eCIS core" evidence="2">
    <location>
        <begin position="81"/>
        <end position="127"/>
    </location>
</feature>
<dbReference type="AlphaFoldDB" id="A0AA37SVE5"/>